<dbReference type="EMBL" id="JAUEPU010000066">
    <property type="protein sequence ID" value="KAK0482816.1"/>
    <property type="molecule type" value="Genomic_DNA"/>
</dbReference>
<protein>
    <submittedName>
        <fullName evidence="1">Uncharacterized protein</fullName>
    </submittedName>
</protein>
<dbReference type="Proteomes" id="UP001175228">
    <property type="component" value="Unassembled WGS sequence"/>
</dbReference>
<proteinExistence type="predicted"/>
<name>A0AA39TE22_9AGAR</name>
<accession>A0AA39TE22</accession>
<organism evidence="1 2">
    <name type="scientific">Armillaria luteobubalina</name>
    <dbReference type="NCBI Taxonomy" id="153913"/>
    <lineage>
        <taxon>Eukaryota</taxon>
        <taxon>Fungi</taxon>
        <taxon>Dikarya</taxon>
        <taxon>Basidiomycota</taxon>
        <taxon>Agaricomycotina</taxon>
        <taxon>Agaricomycetes</taxon>
        <taxon>Agaricomycetidae</taxon>
        <taxon>Agaricales</taxon>
        <taxon>Marasmiineae</taxon>
        <taxon>Physalacriaceae</taxon>
        <taxon>Armillaria</taxon>
    </lineage>
</organism>
<reference evidence="1" key="1">
    <citation type="submission" date="2023-06" db="EMBL/GenBank/DDBJ databases">
        <authorList>
            <consortium name="Lawrence Berkeley National Laboratory"/>
            <person name="Ahrendt S."/>
            <person name="Sahu N."/>
            <person name="Indic B."/>
            <person name="Wong-Bajracharya J."/>
            <person name="Merenyi Z."/>
            <person name="Ke H.-M."/>
            <person name="Monk M."/>
            <person name="Kocsube S."/>
            <person name="Drula E."/>
            <person name="Lipzen A."/>
            <person name="Balint B."/>
            <person name="Henrissat B."/>
            <person name="Andreopoulos B."/>
            <person name="Martin F.M."/>
            <person name="Harder C.B."/>
            <person name="Rigling D."/>
            <person name="Ford K.L."/>
            <person name="Foster G.D."/>
            <person name="Pangilinan J."/>
            <person name="Papanicolaou A."/>
            <person name="Barry K."/>
            <person name="LaButti K."/>
            <person name="Viragh M."/>
            <person name="Koriabine M."/>
            <person name="Yan M."/>
            <person name="Riley R."/>
            <person name="Champramary S."/>
            <person name="Plett K.L."/>
            <person name="Tsai I.J."/>
            <person name="Slot J."/>
            <person name="Sipos G."/>
            <person name="Plett J."/>
            <person name="Nagy L.G."/>
            <person name="Grigoriev I.V."/>
        </authorList>
    </citation>
    <scope>NUCLEOTIDE SEQUENCE</scope>
    <source>
        <strain evidence="1">HWK02</strain>
    </source>
</reference>
<gene>
    <name evidence="1" type="ORF">EDD18DRAFT_1112604</name>
</gene>
<keyword evidence="2" id="KW-1185">Reference proteome</keyword>
<evidence type="ECO:0000313" key="1">
    <source>
        <dbReference type="EMBL" id="KAK0482816.1"/>
    </source>
</evidence>
<sequence>MHIPICCLGRHLEYKYEGGRIIDKGKGKEEGGGRDRRKEWAGRQRITGREIRSHLSTDGDQNWSKPLHSIQVFHTNIAMIYDRVASYLDVPKICFKLCVFLLPATYAIASITGQNNTQDTRSRKHADGDVKSGGRCGIIDMECREVGSAIMKGMVVPAVSRTISAVTCEYAPLLSTVRSTKAEKAVPDLAAMSRRFSQRILGDELRLGKPENT</sequence>
<comment type="caution">
    <text evidence="1">The sequence shown here is derived from an EMBL/GenBank/DDBJ whole genome shotgun (WGS) entry which is preliminary data.</text>
</comment>
<evidence type="ECO:0000313" key="2">
    <source>
        <dbReference type="Proteomes" id="UP001175228"/>
    </source>
</evidence>
<dbReference type="AlphaFoldDB" id="A0AA39TE22"/>